<dbReference type="Pfam" id="PF02954">
    <property type="entry name" value="HTH_8"/>
    <property type="match status" value="1"/>
</dbReference>
<keyword evidence="4" id="KW-0238">DNA-binding</keyword>
<keyword evidence="3" id="KW-0805">Transcription regulation</keyword>
<proteinExistence type="predicted"/>
<dbReference type="InterPro" id="IPR025943">
    <property type="entry name" value="Sigma_54_int_dom_ATP-bd_2"/>
</dbReference>
<dbReference type="PROSITE" id="PS50045">
    <property type="entry name" value="SIGMA54_INTERACT_4"/>
    <property type="match status" value="1"/>
</dbReference>
<dbReference type="InterPro" id="IPR035965">
    <property type="entry name" value="PAS-like_dom_sf"/>
</dbReference>
<dbReference type="PROSITE" id="PS00676">
    <property type="entry name" value="SIGMA54_INTERACT_2"/>
    <property type="match status" value="1"/>
</dbReference>
<feature type="domain" description="Sigma-54 factor interaction" evidence="6">
    <location>
        <begin position="139"/>
        <end position="367"/>
    </location>
</feature>
<reference evidence="7 8" key="1">
    <citation type="submission" date="2011-06" db="EMBL/GenBank/DDBJ databases">
        <title>The draft genome of Thiorhodococcus drewsii AZ1.</title>
        <authorList>
            <consortium name="US DOE Joint Genome Institute (JGI-PGF)"/>
            <person name="Lucas S."/>
            <person name="Han J."/>
            <person name="Lapidus A."/>
            <person name="Cheng J.-F."/>
            <person name="Goodwin L."/>
            <person name="Pitluck S."/>
            <person name="Peters L."/>
            <person name="Land M.L."/>
            <person name="Hauser L."/>
            <person name="Vogl K."/>
            <person name="Liu Z."/>
            <person name="Imhoff J."/>
            <person name="Thiel V."/>
            <person name="Frigaard N.-U."/>
            <person name="Bryant D.A."/>
            <person name="Woyke T.J."/>
        </authorList>
    </citation>
    <scope>NUCLEOTIDE SEQUENCE [LARGE SCALE GENOMIC DNA]</scope>
    <source>
        <strain evidence="7 8">AZ1</strain>
    </source>
</reference>
<dbReference type="PANTHER" id="PTHR32071:SF117">
    <property type="entry name" value="PTS-DEPENDENT DIHYDROXYACETONE KINASE OPERON REGULATORY PROTEIN-RELATED"/>
    <property type="match status" value="1"/>
</dbReference>
<dbReference type="AlphaFoldDB" id="G2E624"/>
<evidence type="ECO:0000256" key="5">
    <source>
        <dbReference type="ARBA" id="ARBA00023163"/>
    </source>
</evidence>
<dbReference type="Pfam" id="PF25601">
    <property type="entry name" value="AAA_lid_14"/>
    <property type="match status" value="1"/>
</dbReference>
<gene>
    <name evidence="7" type="ORF">ThidrDRAFT_3737</name>
</gene>
<evidence type="ECO:0000313" key="7">
    <source>
        <dbReference type="EMBL" id="EGV28509.1"/>
    </source>
</evidence>
<evidence type="ECO:0000259" key="6">
    <source>
        <dbReference type="PROSITE" id="PS50045"/>
    </source>
</evidence>
<evidence type="ECO:0000256" key="2">
    <source>
        <dbReference type="ARBA" id="ARBA00022840"/>
    </source>
</evidence>
<dbReference type="InterPro" id="IPR058031">
    <property type="entry name" value="AAA_lid_NorR"/>
</dbReference>
<dbReference type="SMART" id="SM00382">
    <property type="entry name" value="AAA"/>
    <property type="match status" value="1"/>
</dbReference>
<keyword evidence="2" id="KW-0067">ATP-binding</keyword>
<organism evidence="7 8">
    <name type="scientific">Thiorhodococcus drewsii AZ1</name>
    <dbReference type="NCBI Taxonomy" id="765913"/>
    <lineage>
        <taxon>Bacteria</taxon>
        <taxon>Pseudomonadati</taxon>
        <taxon>Pseudomonadota</taxon>
        <taxon>Gammaproteobacteria</taxon>
        <taxon>Chromatiales</taxon>
        <taxon>Chromatiaceae</taxon>
        <taxon>Thiorhodococcus</taxon>
    </lineage>
</organism>
<dbReference type="Gene3D" id="1.10.10.60">
    <property type="entry name" value="Homeodomain-like"/>
    <property type="match status" value="1"/>
</dbReference>
<keyword evidence="5" id="KW-0804">Transcription</keyword>
<dbReference type="CDD" id="cd00009">
    <property type="entry name" value="AAA"/>
    <property type="match status" value="1"/>
</dbReference>
<dbReference type="InterPro" id="IPR027417">
    <property type="entry name" value="P-loop_NTPase"/>
</dbReference>
<dbReference type="eggNOG" id="COG3829">
    <property type="taxonomic scope" value="Bacteria"/>
</dbReference>
<dbReference type="InterPro" id="IPR025944">
    <property type="entry name" value="Sigma_54_int_dom_CS"/>
</dbReference>
<dbReference type="GO" id="GO:0005524">
    <property type="term" value="F:ATP binding"/>
    <property type="evidence" value="ECO:0007669"/>
    <property type="project" value="UniProtKB-KW"/>
</dbReference>
<dbReference type="Pfam" id="PF00158">
    <property type="entry name" value="Sigma54_activat"/>
    <property type="match status" value="1"/>
</dbReference>
<dbReference type="SUPFAM" id="SSF55785">
    <property type="entry name" value="PYP-like sensor domain (PAS domain)"/>
    <property type="match status" value="1"/>
</dbReference>
<evidence type="ECO:0000256" key="3">
    <source>
        <dbReference type="ARBA" id="ARBA00023015"/>
    </source>
</evidence>
<dbReference type="Proteomes" id="UP000004200">
    <property type="component" value="Unassembled WGS sequence"/>
</dbReference>
<dbReference type="SUPFAM" id="SSF46689">
    <property type="entry name" value="Homeodomain-like"/>
    <property type="match status" value="1"/>
</dbReference>
<dbReference type="PROSITE" id="PS00688">
    <property type="entry name" value="SIGMA54_INTERACT_3"/>
    <property type="match status" value="1"/>
</dbReference>
<dbReference type="GO" id="GO:0006355">
    <property type="term" value="P:regulation of DNA-templated transcription"/>
    <property type="evidence" value="ECO:0007669"/>
    <property type="project" value="InterPro"/>
</dbReference>
<dbReference type="InterPro" id="IPR009057">
    <property type="entry name" value="Homeodomain-like_sf"/>
</dbReference>
<dbReference type="InterPro" id="IPR002197">
    <property type="entry name" value="HTH_Fis"/>
</dbReference>
<evidence type="ECO:0000256" key="4">
    <source>
        <dbReference type="ARBA" id="ARBA00023125"/>
    </source>
</evidence>
<dbReference type="Gene3D" id="1.10.8.60">
    <property type="match status" value="1"/>
</dbReference>
<evidence type="ECO:0000313" key="8">
    <source>
        <dbReference type="Proteomes" id="UP000004200"/>
    </source>
</evidence>
<dbReference type="FunFam" id="3.40.50.300:FF:000006">
    <property type="entry name" value="DNA-binding transcriptional regulator NtrC"/>
    <property type="match status" value="1"/>
</dbReference>
<dbReference type="Gene3D" id="3.40.50.300">
    <property type="entry name" value="P-loop containing nucleotide triphosphate hydrolases"/>
    <property type="match status" value="1"/>
</dbReference>
<accession>G2E624</accession>
<name>G2E624_9GAMM</name>
<dbReference type="PANTHER" id="PTHR32071">
    <property type="entry name" value="TRANSCRIPTIONAL REGULATORY PROTEIN"/>
    <property type="match status" value="1"/>
</dbReference>
<keyword evidence="8" id="KW-1185">Reference proteome</keyword>
<dbReference type="SUPFAM" id="SSF52540">
    <property type="entry name" value="P-loop containing nucleoside triphosphate hydrolases"/>
    <property type="match status" value="1"/>
</dbReference>
<dbReference type="STRING" id="765913.ThidrDRAFT_3737"/>
<dbReference type="InterPro" id="IPR002078">
    <property type="entry name" value="Sigma_54_int"/>
</dbReference>
<comment type="caution">
    <text evidence="7">The sequence shown here is derived from an EMBL/GenBank/DDBJ whole genome shotgun (WGS) entry which is preliminary data.</text>
</comment>
<dbReference type="GO" id="GO:0043565">
    <property type="term" value="F:sequence-specific DNA binding"/>
    <property type="evidence" value="ECO:0007669"/>
    <property type="project" value="InterPro"/>
</dbReference>
<dbReference type="RefSeq" id="WP_007042450.1">
    <property type="nucleotide sequence ID" value="NZ_AFWT01000036.1"/>
</dbReference>
<evidence type="ECO:0000256" key="1">
    <source>
        <dbReference type="ARBA" id="ARBA00022741"/>
    </source>
</evidence>
<sequence length="458" mass="50361">MPPISHVPIPWSPPGPTTQTNSISQWLLEPHPTSLTLIVSSTLGILQASAKLNDLLRISGPELHNCPCCHLDATPAMVCRHRTLFRDLEPYSETLLMRLGDGEPQPVRVIGFPIIEPDGRILLAETIRPLGPLRQAPRLVGQSATFQRHLQELRQAAATEASVLLHGETGSGKELAAELLHQQSPRADGPFIVVDCTVLSEDLFESELFGHVKGAFTGATSHKTGLMELADKGTLFLDEIGELPLSQQPKLLRALETGTFRPVGATKTRRAKVRVISATHQDLPALIQRGAFRQDLYYRLAVLPIGIPALRERREDIPAMTEHILQQIAAERPRAYRLGKEAMRKLLGYSYPGNIRELRNLLQLATALSPEGEIPAEVIRIPTHAPAAAAPECGVKLTDSAATAGLGLSPIELAERQYILDLLREYHGSRRGLAERMGISERTLYRKLKRYALNVPNG</sequence>
<protein>
    <submittedName>
        <fullName evidence="7">Sigma54 specific transcriptional regulator, Fis family</fullName>
    </submittedName>
</protein>
<dbReference type="EMBL" id="AFWT01000036">
    <property type="protein sequence ID" value="EGV28509.1"/>
    <property type="molecule type" value="Genomic_DNA"/>
</dbReference>
<dbReference type="OrthoDB" id="9804019at2"/>
<dbReference type="InterPro" id="IPR003593">
    <property type="entry name" value="AAA+_ATPase"/>
</dbReference>
<keyword evidence="1" id="KW-0547">Nucleotide-binding</keyword>